<dbReference type="Proteomes" id="UP000703269">
    <property type="component" value="Unassembled WGS sequence"/>
</dbReference>
<gene>
    <name evidence="1" type="ORF">PsYK624_123140</name>
</gene>
<dbReference type="AlphaFoldDB" id="A0A9P3GJW1"/>
<proteinExistence type="predicted"/>
<comment type="caution">
    <text evidence="1">The sequence shown here is derived from an EMBL/GenBank/DDBJ whole genome shotgun (WGS) entry which is preliminary data.</text>
</comment>
<reference evidence="1 2" key="1">
    <citation type="submission" date="2021-08" db="EMBL/GenBank/DDBJ databases">
        <title>Draft Genome Sequence of Phanerochaete sordida strain YK-624.</title>
        <authorList>
            <person name="Mori T."/>
            <person name="Dohra H."/>
            <person name="Suzuki T."/>
            <person name="Kawagishi H."/>
            <person name="Hirai H."/>
        </authorList>
    </citation>
    <scope>NUCLEOTIDE SEQUENCE [LARGE SCALE GENOMIC DNA]</scope>
    <source>
        <strain evidence="1 2">YK-624</strain>
    </source>
</reference>
<organism evidence="1 2">
    <name type="scientific">Phanerochaete sordida</name>
    <dbReference type="NCBI Taxonomy" id="48140"/>
    <lineage>
        <taxon>Eukaryota</taxon>
        <taxon>Fungi</taxon>
        <taxon>Dikarya</taxon>
        <taxon>Basidiomycota</taxon>
        <taxon>Agaricomycotina</taxon>
        <taxon>Agaricomycetes</taxon>
        <taxon>Polyporales</taxon>
        <taxon>Phanerochaetaceae</taxon>
        <taxon>Phanerochaete</taxon>
    </lineage>
</organism>
<name>A0A9P3GJW1_9APHY</name>
<keyword evidence="2" id="KW-1185">Reference proteome</keyword>
<protein>
    <submittedName>
        <fullName evidence="1">Uncharacterized protein</fullName>
    </submittedName>
</protein>
<sequence length="93" mass="10422">MPSRGLPCRRRDESRPKSHEALFRLLTYNSANCTKGSVSLTTRITSAPSYFTLAFLDGPTNVPRNSPARMELGISRTFRRDLPPSSVNPFHTI</sequence>
<dbReference type="EMBL" id="BPQB01000056">
    <property type="protein sequence ID" value="GJE96121.1"/>
    <property type="molecule type" value="Genomic_DNA"/>
</dbReference>
<accession>A0A9P3GJW1</accession>
<evidence type="ECO:0000313" key="1">
    <source>
        <dbReference type="EMBL" id="GJE96121.1"/>
    </source>
</evidence>
<evidence type="ECO:0000313" key="2">
    <source>
        <dbReference type="Proteomes" id="UP000703269"/>
    </source>
</evidence>